<evidence type="ECO:0000313" key="2">
    <source>
        <dbReference type="EMBL" id="OKP03756.1"/>
    </source>
</evidence>
<evidence type="ECO:0000256" key="1">
    <source>
        <dbReference type="SAM" id="Phobius"/>
    </source>
</evidence>
<protein>
    <submittedName>
        <fullName evidence="2">Microcin immunity protein</fullName>
    </submittedName>
</protein>
<organism evidence="2 3">
    <name type="scientific">Xenorhabdus thuongxuanensis</name>
    <dbReference type="NCBI Taxonomy" id="1873484"/>
    <lineage>
        <taxon>Bacteria</taxon>
        <taxon>Pseudomonadati</taxon>
        <taxon>Pseudomonadota</taxon>
        <taxon>Gammaproteobacteria</taxon>
        <taxon>Enterobacterales</taxon>
        <taxon>Morganellaceae</taxon>
        <taxon>Xenorhabdus</taxon>
    </lineage>
</organism>
<feature type="transmembrane region" description="Helical" evidence="1">
    <location>
        <begin position="35"/>
        <end position="56"/>
    </location>
</feature>
<keyword evidence="1" id="KW-0472">Membrane</keyword>
<feature type="transmembrane region" description="Helical" evidence="1">
    <location>
        <begin position="62"/>
        <end position="88"/>
    </location>
</feature>
<dbReference type="EMBL" id="MKGR01000024">
    <property type="protein sequence ID" value="OKP03756.1"/>
    <property type="molecule type" value="Genomic_DNA"/>
</dbReference>
<gene>
    <name evidence="2" type="primary">mceB</name>
    <name evidence="2" type="ORF">Xentx_02905</name>
</gene>
<keyword evidence="1" id="KW-1133">Transmembrane helix</keyword>
<keyword evidence="1" id="KW-0812">Transmembrane</keyword>
<accession>A0A1Q5TU42</accession>
<name>A0A1Q5TU42_9GAMM</name>
<dbReference type="Proteomes" id="UP000186277">
    <property type="component" value="Unassembled WGS sequence"/>
</dbReference>
<sequence>MSFFPFGFAPIFLSIMGYIIYLYKRKNKINIRKQIVFLSLLSLFVCFFYPLSSIYITHNCNLFDGFVLLCFISSLVSIAINLLILFIYKRIKHENIITK</sequence>
<feature type="transmembrane region" description="Helical" evidence="1">
    <location>
        <begin position="6"/>
        <end position="23"/>
    </location>
</feature>
<evidence type="ECO:0000313" key="3">
    <source>
        <dbReference type="Proteomes" id="UP000186277"/>
    </source>
</evidence>
<proteinExistence type="predicted"/>
<keyword evidence="3" id="KW-1185">Reference proteome</keyword>
<dbReference type="AlphaFoldDB" id="A0A1Q5TU42"/>
<comment type="caution">
    <text evidence="2">The sequence shown here is derived from an EMBL/GenBank/DDBJ whole genome shotgun (WGS) entry which is preliminary data.</text>
</comment>
<reference evidence="2 3" key="1">
    <citation type="submission" date="2016-09" db="EMBL/GenBank/DDBJ databases">
        <title>Xenorhabdus thuongxuanensis sp. nov. and Xenorhabdus eapokensis sp. nov., isolated from Steinernema species.</title>
        <authorList>
            <person name="Kaempfer P."/>
            <person name="Tobias N.J."/>
            <person name="Phan Ke L."/>
            <person name="Bode H.B."/>
            <person name="Glaeser S.P."/>
        </authorList>
    </citation>
    <scope>NUCLEOTIDE SEQUENCE [LARGE SCALE GENOMIC DNA]</scope>
    <source>
        <strain evidence="2 3">30TX1</strain>
    </source>
</reference>